<dbReference type="Proteomes" id="UP000250028">
    <property type="component" value="Unassembled WGS sequence"/>
</dbReference>
<reference evidence="10" key="1">
    <citation type="submission" date="2016-10" db="EMBL/GenBank/DDBJ databases">
        <authorList>
            <person name="Varghese N."/>
            <person name="Submissions S."/>
        </authorList>
    </citation>
    <scope>NUCLEOTIDE SEQUENCE [LARGE SCALE GENOMIC DNA]</scope>
    <source>
        <strain evidence="10">DSM 22951</strain>
    </source>
</reference>
<evidence type="ECO:0000256" key="7">
    <source>
        <dbReference type="RuleBase" id="RU363032"/>
    </source>
</evidence>
<accession>A0A2Y9C0T8</accession>
<evidence type="ECO:0000256" key="1">
    <source>
        <dbReference type="ARBA" id="ARBA00004651"/>
    </source>
</evidence>
<feature type="domain" description="ABC transmembrane type-1" evidence="8">
    <location>
        <begin position="106"/>
        <end position="331"/>
    </location>
</feature>
<feature type="transmembrane region" description="Helical" evidence="7">
    <location>
        <begin position="144"/>
        <end position="166"/>
    </location>
</feature>
<evidence type="ECO:0000256" key="6">
    <source>
        <dbReference type="ARBA" id="ARBA00023136"/>
    </source>
</evidence>
<dbReference type="InterPro" id="IPR000515">
    <property type="entry name" value="MetI-like"/>
</dbReference>
<dbReference type="InterPro" id="IPR045621">
    <property type="entry name" value="BPD_transp_1_N"/>
</dbReference>
<evidence type="ECO:0000313" key="9">
    <source>
        <dbReference type="EMBL" id="SSA33103.1"/>
    </source>
</evidence>
<protein>
    <submittedName>
        <fullName evidence="9">Peptide/nickel transport system permease protein</fullName>
    </submittedName>
</protein>
<feature type="transmembrane region" description="Helical" evidence="7">
    <location>
        <begin position="21"/>
        <end position="38"/>
    </location>
</feature>
<dbReference type="PANTHER" id="PTHR43163:SF6">
    <property type="entry name" value="DIPEPTIDE TRANSPORT SYSTEM PERMEASE PROTEIN DPPB-RELATED"/>
    <property type="match status" value="1"/>
</dbReference>
<dbReference type="SUPFAM" id="SSF161098">
    <property type="entry name" value="MetI-like"/>
    <property type="match status" value="1"/>
</dbReference>
<dbReference type="AlphaFoldDB" id="A0A2Y9C0T8"/>
<evidence type="ECO:0000259" key="8">
    <source>
        <dbReference type="PROSITE" id="PS50928"/>
    </source>
</evidence>
<dbReference type="Pfam" id="PF19300">
    <property type="entry name" value="BPD_transp_1_N"/>
    <property type="match status" value="1"/>
</dbReference>
<keyword evidence="5 7" id="KW-1133">Transmembrane helix</keyword>
<keyword evidence="2 7" id="KW-0813">Transport</keyword>
<organism evidence="9 10">
    <name type="scientific">Branchiibius hedensis</name>
    <dbReference type="NCBI Taxonomy" id="672460"/>
    <lineage>
        <taxon>Bacteria</taxon>
        <taxon>Bacillati</taxon>
        <taxon>Actinomycetota</taxon>
        <taxon>Actinomycetes</taxon>
        <taxon>Micrococcales</taxon>
        <taxon>Dermacoccaceae</taxon>
        <taxon>Branchiibius</taxon>
    </lineage>
</organism>
<evidence type="ECO:0000256" key="5">
    <source>
        <dbReference type="ARBA" id="ARBA00022989"/>
    </source>
</evidence>
<dbReference type="PANTHER" id="PTHR43163">
    <property type="entry name" value="DIPEPTIDE TRANSPORT SYSTEM PERMEASE PROTEIN DPPB-RELATED"/>
    <property type="match status" value="1"/>
</dbReference>
<keyword evidence="10" id="KW-1185">Reference proteome</keyword>
<evidence type="ECO:0000313" key="10">
    <source>
        <dbReference type="Proteomes" id="UP000250028"/>
    </source>
</evidence>
<comment type="similarity">
    <text evidence="7">Belongs to the binding-protein-dependent transport system permease family.</text>
</comment>
<feature type="transmembrane region" description="Helical" evidence="7">
    <location>
        <begin position="212"/>
        <end position="230"/>
    </location>
</feature>
<keyword evidence="3" id="KW-1003">Cell membrane</keyword>
<feature type="transmembrane region" description="Helical" evidence="7">
    <location>
        <begin position="315"/>
        <end position="338"/>
    </location>
</feature>
<comment type="subcellular location">
    <subcellularLocation>
        <location evidence="1 7">Cell membrane</location>
        <topology evidence="1 7">Multi-pass membrane protein</topology>
    </subcellularLocation>
</comment>
<name>A0A2Y9C0T8_9MICO</name>
<sequence>MLARDRGIRLLRFIVRRLLQMIGVLLVLSLLVFFWLRALPGGPVSALLGERATPETRAAMEKALGLDQPLPMQYLRFLNNAIHGQFGTSIAVQPGADAMQVFLNRLPATIELSVLALIFALAAGIPLGYLAARHRGTFLDGGSVIISLIGVAVPVFFLAFVLKYLFAVELHWLPLNGRQDPNLDATRVTGFYILDGIITREYDAAWDAFKHLILPALALASIPFAVVLRITRASVLEVMDEDYVRTAEAKGLTNRTIRGRHIMRNAMLPVVTTIGLQVGGLLTGAVLTETVFSIAGLGDAMNVGFSQKDYPVLQILILMAALTYVVVNLLVDIAYAYLDPRVRTR</sequence>
<feature type="transmembrane region" description="Helical" evidence="7">
    <location>
        <begin position="112"/>
        <end position="132"/>
    </location>
</feature>
<proteinExistence type="inferred from homology"/>
<dbReference type="InterPro" id="IPR035906">
    <property type="entry name" value="MetI-like_sf"/>
</dbReference>
<dbReference type="Gene3D" id="1.10.3720.10">
    <property type="entry name" value="MetI-like"/>
    <property type="match status" value="1"/>
</dbReference>
<dbReference type="PROSITE" id="PS50928">
    <property type="entry name" value="ABC_TM1"/>
    <property type="match status" value="1"/>
</dbReference>
<keyword evidence="6 7" id="KW-0472">Membrane</keyword>
<evidence type="ECO:0000256" key="3">
    <source>
        <dbReference type="ARBA" id="ARBA00022475"/>
    </source>
</evidence>
<gene>
    <name evidence="9" type="ORF">SAMN04489750_0374</name>
</gene>
<feature type="transmembrane region" description="Helical" evidence="7">
    <location>
        <begin position="268"/>
        <end position="295"/>
    </location>
</feature>
<dbReference type="GO" id="GO:0005886">
    <property type="term" value="C:plasma membrane"/>
    <property type="evidence" value="ECO:0007669"/>
    <property type="project" value="UniProtKB-SubCell"/>
</dbReference>
<dbReference type="EMBL" id="UESZ01000001">
    <property type="protein sequence ID" value="SSA33103.1"/>
    <property type="molecule type" value="Genomic_DNA"/>
</dbReference>
<evidence type="ECO:0000256" key="2">
    <source>
        <dbReference type="ARBA" id="ARBA00022448"/>
    </source>
</evidence>
<keyword evidence="4 7" id="KW-0812">Transmembrane</keyword>
<dbReference type="GO" id="GO:0055085">
    <property type="term" value="P:transmembrane transport"/>
    <property type="evidence" value="ECO:0007669"/>
    <property type="project" value="InterPro"/>
</dbReference>
<dbReference type="CDD" id="cd06261">
    <property type="entry name" value="TM_PBP2"/>
    <property type="match status" value="1"/>
</dbReference>
<evidence type="ECO:0000256" key="4">
    <source>
        <dbReference type="ARBA" id="ARBA00022692"/>
    </source>
</evidence>
<dbReference type="Pfam" id="PF00528">
    <property type="entry name" value="BPD_transp_1"/>
    <property type="match status" value="1"/>
</dbReference>